<dbReference type="OrthoDB" id="4096816at2759"/>
<proteinExistence type="predicted"/>
<accession>A0A0J9X712</accession>
<evidence type="ECO:0000256" key="2">
    <source>
        <dbReference type="SAM" id="Phobius"/>
    </source>
</evidence>
<feature type="compositionally biased region" description="Low complexity" evidence="1">
    <location>
        <begin position="252"/>
        <end position="262"/>
    </location>
</feature>
<keyword evidence="2" id="KW-1133">Transmembrane helix</keyword>
<feature type="region of interest" description="Disordered" evidence="1">
    <location>
        <begin position="252"/>
        <end position="276"/>
    </location>
</feature>
<protein>
    <submittedName>
        <fullName evidence="3">Uncharacterized protein</fullName>
    </submittedName>
</protein>
<feature type="region of interest" description="Disordered" evidence="1">
    <location>
        <begin position="1"/>
        <end position="68"/>
    </location>
</feature>
<feature type="compositionally biased region" description="Polar residues" evidence="1">
    <location>
        <begin position="50"/>
        <end position="68"/>
    </location>
</feature>
<evidence type="ECO:0000313" key="3">
    <source>
        <dbReference type="EMBL" id="CDO53005.1"/>
    </source>
</evidence>
<keyword evidence="4" id="KW-1185">Reference proteome</keyword>
<evidence type="ECO:0000256" key="1">
    <source>
        <dbReference type="SAM" id="MobiDB-lite"/>
    </source>
</evidence>
<gene>
    <name evidence="3" type="ORF">BN980_GECA04s02782g</name>
</gene>
<comment type="caution">
    <text evidence="3">The sequence shown here is derived from an EMBL/GenBank/DDBJ whole genome shotgun (WGS) entry which is preliminary data.</text>
</comment>
<feature type="transmembrane region" description="Helical" evidence="2">
    <location>
        <begin position="409"/>
        <end position="431"/>
    </location>
</feature>
<feature type="compositionally biased region" description="Polar residues" evidence="1">
    <location>
        <begin position="1"/>
        <end position="14"/>
    </location>
</feature>
<sequence>MSQEYTSAQPTRRSWNPIVFPINRADNTSSPPSPTTTFSSTSSIDKRQSLDPSTILLQRNNSTGSKRSSFLLDTSKSVHRRTNSVFSSSQYSSSSLATSISRSSSPEYTFDSLDEAKQYNKRQQQPRSQRWSTSSAGLRYSVSEQERLLQEKLALLARTENLRLLAYENSSSASSSPAPSRPLSLNIDVGKNRISSIISSSPSFLHRHSSYSHLNATFKALDLNDSSSVDISQSSCDVARADALAKLSGATTTTTSMPMAPSKQASLKTSERKKKRSSLNYSGRFVISDQDLEKIGHETLAMAGPFRPSDIGGTVLSWRMAGDLLKAWFTACRSPDSFLEIVYFLWAMVSYPSNVLELDFETVQLMPPQEIVQNLKENVVSTISQASLKSILDSLIAFSKILGQGAVTGVAFLVIFIQVSLLTVMVFAYMLGETIITPVNYAKDWYSDKSDKTPEVSTPDRIVEIKALKAQRAARKSALRRSRVRKAQN</sequence>
<organism evidence="3 4">
    <name type="scientific">Geotrichum candidum</name>
    <name type="common">Oospora lactis</name>
    <name type="synonym">Dipodascus geotrichum</name>
    <dbReference type="NCBI Taxonomy" id="1173061"/>
    <lineage>
        <taxon>Eukaryota</taxon>
        <taxon>Fungi</taxon>
        <taxon>Dikarya</taxon>
        <taxon>Ascomycota</taxon>
        <taxon>Saccharomycotina</taxon>
        <taxon>Dipodascomycetes</taxon>
        <taxon>Dipodascales</taxon>
        <taxon>Dipodascaceae</taxon>
        <taxon>Geotrichum</taxon>
    </lineage>
</organism>
<keyword evidence="2" id="KW-0472">Membrane</keyword>
<dbReference type="EMBL" id="CCBN010000004">
    <property type="protein sequence ID" value="CDO53005.1"/>
    <property type="molecule type" value="Genomic_DNA"/>
</dbReference>
<evidence type="ECO:0000313" key="4">
    <source>
        <dbReference type="Proteomes" id="UP000242525"/>
    </source>
</evidence>
<reference evidence="3" key="1">
    <citation type="submission" date="2014-03" db="EMBL/GenBank/DDBJ databases">
        <authorList>
            <person name="Casaregola S."/>
        </authorList>
    </citation>
    <scope>NUCLEOTIDE SEQUENCE [LARGE SCALE GENOMIC DNA]</scope>
    <source>
        <strain evidence="3">CLIB 918</strain>
    </source>
</reference>
<dbReference type="Proteomes" id="UP000242525">
    <property type="component" value="Unassembled WGS sequence"/>
</dbReference>
<name>A0A0J9X712_GEOCN</name>
<keyword evidence="2" id="KW-0812">Transmembrane</keyword>
<dbReference type="AlphaFoldDB" id="A0A0J9X712"/>